<dbReference type="Pfam" id="PF22936">
    <property type="entry name" value="Pol_BBD"/>
    <property type="match status" value="1"/>
</dbReference>
<accession>A0AAQ3P7V4</accession>
<protein>
    <recommendedName>
        <fullName evidence="3">CCHC-type domain-containing protein</fullName>
    </recommendedName>
</protein>
<dbReference type="InterPro" id="IPR001878">
    <property type="entry name" value="Znf_CCHC"/>
</dbReference>
<organism evidence="4 5">
    <name type="scientific">Vigna mungo</name>
    <name type="common">Black gram</name>
    <name type="synonym">Phaseolus mungo</name>
    <dbReference type="NCBI Taxonomy" id="3915"/>
    <lineage>
        <taxon>Eukaryota</taxon>
        <taxon>Viridiplantae</taxon>
        <taxon>Streptophyta</taxon>
        <taxon>Embryophyta</taxon>
        <taxon>Tracheophyta</taxon>
        <taxon>Spermatophyta</taxon>
        <taxon>Magnoliopsida</taxon>
        <taxon>eudicotyledons</taxon>
        <taxon>Gunneridae</taxon>
        <taxon>Pentapetalae</taxon>
        <taxon>rosids</taxon>
        <taxon>fabids</taxon>
        <taxon>Fabales</taxon>
        <taxon>Fabaceae</taxon>
        <taxon>Papilionoideae</taxon>
        <taxon>50 kb inversion clade</taxon>
        <taxon>NPAAA clade</taxon>
        <taxon>indigoferoid/millettioid clade</taxon>
        <taxon>Phaseoleae</taxon>
        <taxon>Vigna</taxon>
    </lineage>
</organism>
<keyword evidence="5" id="KW-1185">Reference proteome</keyword>
<dbReference type="PANTHER" id="PTHR47592">
    <property type="entry name" value="PBF68 PROTEIN"/>
    <property type="match status" value="1"/>
</dbReference>
<dbReference type="EMBL" id="CP144699">
    <property type="protein sequence ID" value="WVZ21473.1"/>
    <property type="molecule type" value="Genomic_DNA"/>
</dbReference>
<dbReference type="AlphaFoldDB" id="A0AAQ3P7V4"/>
<gene>
    <name evidence="4" type="ORF">V8G54_008795</name>
</gene>
<dbReference type="SUPFAM" id="SSF57756">
    <property type="entry name" value="Retrovirus zinc finger-like domains"/>
    <property type="match status" value="1"/>
</dbReference>
<dbReference type="InterPro" id="IPR036875">
    <property type="entry name" value="Znf_CCHC_sf"/>
</dbReference>
<dbReference type="InterPro" id="IPR054722">
    <property type="entry name" value="PolX-like_BBD"/>
</dbReference>
<feature type="compositionally biased region" description="Basic residues" evidence="2">
    <location>
        <begin position="26"/>
        <end position="41"/>
    </location>
</feature>
<keyword evidence="1" id="KW-0863">Zinc-finger</keyword>
<evidence type="ECO:0000256" key="1">
    <source>
        <dbReference type="PROSITE-ProRule" id="PRU00047"/>
    </source>
</evidence>
<dbReference type="GO" id="GO:0003676">
    <property type="term" value="F:nucleic acid binding"/>
    <property type="evidence" value="ECO:0007669"/>
    <property type="project" value="InterPro"/>
</dbReference>
<feature type="domain" description="CCHC-type" evidence="3">
    <location>
        <begin position="74"/>
        <end position="87"/>
    </location>
</feature>
<proteinExistence type="predicted"/>
<dbReference type="GO" id="GO:0008270">
    <property type="term" value="F:zinc ion binding"/>
    <property type="evidence" value="ECO:0007669"/>
    <property type="project" value="UniProtKB-KW"/>
</dbReference>
<evidence type="ECO:0000256" key="2">
    <source>
        <dbReference type="SAM" id="MobiDB-lite"/>
    </source>
</evidence>
<feature type="region of interest" description="Disordered" evidence="2">
    <location>
        <begin position="1"/>
        <end position="65"/>
    </location>
</feature>
<evidence type="ECO:0000259" key="3">
    <source>
        <dbReference type="PROSITE" id="PS50158"/>
    </source>
</evidence>
<evidence type="ECO:0000313" key="5">
    <source>
        <dbReference type="Proteomes" id="UP001374535"/>
    </source>
</evidence>
<name>A0AAQ3P7V4_VIGMU</name>
<reference evidence="4 5" key="1">
    <citation type="journal article" date="2023" name="Life. Sci Alliance">
        <title>Evolutionary insights into 3D genome organization and epigenetic landscape of Vigna mungo.</title>
        <authorList>
            <person name="Junaid A."/>
            <person name="Singh B."/>
            <person name="Bhatia S."/>
        </authorList>
    </citation>
    <scope>NUCLEOTIDE SEQUENCE [LARGE SCALE GENOMIC DNA]</scope>
    <source>
        <strain evidence="4">Urdbean</strain>
    </source>
</reference>
<evidence type="ECO:0000313" key="4">
    <source>
        <dbReference type="EMBL" id="WVZ21473.1"/>
    </source>
</evidence>
<keyword evidence="1" id="KW-0862">Zinc</keyword>
<sequence length="264" mass="30382">MRRNGRKKCDDQALKAQHISGDERKKSNKWKGKGKDTKKWKKDTDDQEEKNSSTNKKNVPRKQYSKEEKKNMECFVCRKKGHLSYECWFNKNAQNKKGHNKEAHVVEEEESETEPLILMVATNTEDTETTKNVWYVDLGCSNHMTYNRNWLSNLDESKKSKVRVADNNTLKVEGIGSVKIKSRNGLHATLENVLLVPEMKCNLLSVGQLNENGYTVIMGSNAQMEVYDQGKNLILNCVRAGNRTFQVHLEVIENLRCLTSVKEE</sequence>
<dbReference type="Proteomes" id="UP001374535">
    <property type="component" value="Chromosome 2"/>
</dbReference>
<keyword evidence="1" id="KW-0479">Metal-binding</keyword>
<dbReference type="PROSITE" id="PS50158">
    <property type="entry name" value="ZF_CCHC"/>
    <property type="match status" value="1"/>
</dbReference>